<name>A0ABS8V5E2_DATST</name>
<evidence type="ECO:0000313" key="2">
    <source>
        <dbReference type="EMBL" id="MCD9642273.1"/>
    </source>
</evidence>
<dbReference type="Proteomes" id="UP000823775">
    <property type="component" value="Unassembled WGS sequence"/>
</dbReference>
<comment type="caution">
    <text evidence="2">The sequence shown here is derived from an EMBL/GenBank/DDBJ whole genome shotgun (WGS) entry which is preliminary data.</text>
</comment>
<organism evidence="2 3">
    <name type="scientific">Datura stramonium</name>
    <name type="common">Jimsonweed</name>
    <name type="synonym">Common thornapple</name>
    <dbReference type="NCBI Taxonomy" id="4076"/>
    <lineage>
        <taxon>Eukaryota</taxon>
        <taxon>Viridiplantae</taxon>
        <taxon>Streptophyta</taxon>
        <taxon>Embryophyta</taxon>
        <taxon>Tracheophyta</taxon>
        <taxon>Spermatophyta</taxon>
        <taxon>Magnoliopsida</taxon>
        <taxon>eudicotyledons</taxon>
        <taxon>Gunneridae</taxon>
        <taxon>Pentapetalae</taxon>
        <taxon>asterids</taxon>
        <taxon>lamiids</taxon>
        <taxon>Solanales</taxon>
        <taxon>Solanaceae</taxon>
        <taxon>Solanoideae</taxon>
        <taxon>Datureae</taxon>
        <taxon>Datura</taxon>
    </lineage>
</organism>
<keyword evidence="3" id="KW-1185">Reference proteome</keyword>
<evidence type="ECO:0000256" key="1">
    <source>
        <dbReference type="SAM" id="MobiDB-lite"/>
    </source>
</evidence>
<sequence>MGCLDFTPLFPKMRSGGLKTKKILQSSNPSPKSLRITRRERGLRGNYRPRNLRELGVLLSKLSRRGG</sequence>
<accession>A0ABS8V5E2</accession>
<feature type="non-terminal residue" evidence="2">
    <location>
        <position position="67"/>
    </location>
</feature>
<reference evidence="2 3" key="1">
    <citation type="journal article" date="2021" name="BMC Genomics">
        <title>Datura genome reveals duplications of psychoactive alkaloid biosynthetic genes and high mutation rate following tissue culture.</title>
        <authorList>
            <person name="Rajewski A."/>
            <person name="Carter-House D."/>
            <person name="Stajich J."/>
            <person name="Litt A."/>
        </authorList>
    </citation>
    <scope>NUCLEOTIDE SEQUENCE [LARGE SCALE GENOMIC DNA]</scope>
    <source>
        <strain evidence="2">AR-01</strain>
    </source>
</reference>
<protein>
    <submittedName>
        <fullName evidence="2">Uncharacterized protein</fullName>
    </submittedName>
</protein>
<proteinExistence type="predicted"/>
<feature type="region of interest" description="Disordered" evidence="1">
    <location>
        <begin position="21"/>
        <end position="46"/>
    </location>
</feature>
<evidence type="ECO:0000313" key="3">
    <source>
        <dbReference type="Proteomes" id="UP000823775"/>
    </source>
</evidence>
<dbReference type="EMBL" id="JACEIK010003572">
    <property type="protein sequence ID" value="MCD9642273.1"/>
    <property type="molecule type" value="Genomic_DNA"/>
</dbReference>
<gene>
    <name evidence="2" type="ORF">HAX54_028974</name>
</gene>